<sequence>MFDRVSGGFVLDETGASLFSEVAKMVRDEIDLLEVSSRCRVNPTTLRKILEARPVSHYTEKKIRTALGLTALSQAEISNRPSTVERLRELHRIYREKKSLAAVGRTMGLSRERVRQLLVRGAKIGLFEYPFPRPSVPSRRKILDDYKKCLRLDAAAEVNRLSLESLRRLCRSYRITREELAKIRSDRQQMACVDLYILLAQEVGHHPTATELLRLKAGRSLQWQIRKGWGSLRNFRKALGITPPLPRRRKQEMRTRWKKA</sequence>
<reference evidence="2 3" key="1">
    <citation type="journal article" date="2020" name="Nature">
        <title>Bacterial chemolithoautotrophy via manganese oxidation.</title>
        <authorList>
            <person name="Yu H."/>
            <person name="Leadbetter J.R."/>
        </authorList>
    </citation>
    <scope>NUCLEOTIDE SEQUENCE [LARGE SCALE GENOMIC DNA]</scope>
    <source>
        <strain evidence="2 3">Mn-1</strain>
    </source>
</reference>
<proteinExistence type="predicted"/>
<protein>
    <recommendedName>
        <fullName evidence="1">RNA polymerase sigma-70 region 4 domain-containing protein</fullName>
    </recommendedName>
</protein>
<evidence type="ECO:0000313" key="3">
    <source>
        <dbReference type="Proteomes" id="UP000534783"/>
    </source>
</evidence>
<dbReference type="RefSeq" id="WP_168063503.1">
    <property type="nucleotide sequence ID" value="NZ_VTOW01000008.1"/>
</dbReference>
<name>A0A7X6DUB5_9BACT</name>
<dbReference type="Pfam" id="PF04545">
    <property type="entry name" value="Sigma70_r4"/>
    <property type="match status" value="1"/>
</dbReference>
<comment type="caution">
    <text evidence="2">The sequence shown here is derived from an EMBL/GenBank/DDBJ whole genome shotgun (WGS) entry which is preliminary data.</text>
</comment>
<organism evidence="2 3">
    <name type="scientific">Candidatus Manganitrophus noduliformans</name>
    <dbReference type="NCBI Taxonomy" id="2606439"/>
    <lineage>
        <taxon>Bacteria</taxon>
        <taxon>Pseudomonadati</taxon>
        <taxon>Nitrospirota</taxon>
        <taxon>Nitrospiria</taxon>
        <taxon>Candidatus Troglogloeales</taxon>
        <taxon>Candidatus Manganitrophaceae</taxon>
        <taxon>Candidatus Manganitrophus</taxon>
    </lineage>
</organism>
<dbReference type="EMBL" id="VTOW01000008">
    <property type="protein sequence ID" value="NKE73543.1"/>
    <property type="molecule type" value="Genomic_DNA"/>
</dbReference>
<evidence type="ECO:0000313" key="2">
    <source>
        <dbReference type="EMBL" id="NKE73543.1"/>
    </source>
</evidence>
<feature type="domain" description="RNA polymerase sigma-70 region 4" evidence="1">
    <location>
        <begin position="91"/>
        <end position="121"/>
    </location>
</feature>
<dbReference type="Proteomes" id="UP000534783">
    <property type="component" value="Unassembled WGS sequence"/>
</dbReference>
<gene>
    <name evidence="2" type="ORF">MNODULE_22540</name>
</gene>
<dbReference type="GO" id="GO:0006352">
    <property type="term" value="P:DNA-templated transcription initiation"/>
    <property type="evidence" value="ECO:0007669"/>
    <property type="project" value="InterPro"/>
</dbReference>
<keyword evidence="3" id="KW-1185">Reference proteome</keyword>
<dbReference type="InterPro" id="IPR007630">
    <property type="entry name" value="RNA_pol_sigma70_r4"/>
</dbReference>
<dbReference type="AlphaFoldDB" id="A0A7X6DUB5"/>
<evidence type="ECO:0000259" key="1">
    <source>
        <dbReference type="Pfam" id="PF04545"/>
    </source>
</evidence>
<dbReference type="GO" id="GO:0003700">
    <property type="term" value="F:DNA-binding transcription factor activity"/>
    <property type="evidence" value="ECO:0007669"/>
    <property type="project" value="InterPro"/>
</dbReference>
<accession>A0A7X6DUB5</accession>